<feature type="signal peptide" evidence="2">
    <location>
        <begin position="1"/>
        <end position="19"/>
    </location>
</feature>
<feature type="compositionally biased region" description="Gly residues" evidence="1">
    <location>
        <begin position="78"/>
        <end position="110"/>
    </location>
</feature>
<dbReference type="EMBL" id="NHYD01002137">
    <property type="protein sequence ID" value="PPQ88220.1"/>
    <property type="molecule type" value="Genomic_DNA"/>
</dbReference>
<name>A0A409XBW2_PSICY</name>
<evidence type="ECO:0000256" key="2">
    <source>
        <dbReference type="SAM" id="SignalP"/>
    </source>
</evidence>
<protein>
    <submittedName>
        <fullName evidence="3">Uncharacterized protein</fullName>
    </submittedName>
</protein>
<feature type="region of interest" description="Disordered" evidence="1">
    <location>
        <begin position="60"/>
        <end position="110"/>
    </location>
</feature>
<evidence type="ECO:0000313" key="4">
    <source>
        <dbReference type="Proteomes" id="UP000283269"/>
    </source>
</evidence>
<accession>A0A409XBW2</accession>
<reference evidence="3 4" key="1">
    <citation type="journal article" date="2018" name="Evol. Lett.">
        <title>Horizontal gene cluster transfer increased hallucinogenic mushroom diversity.</title>
        <authorList>
            <person name="Reynolds H.T."/>
            <person name="Vijayakumar V."/>
            <person name="Gluck-Thaler E."/>
            <person name="Korotkin H.B."/>
            <person name="Matheny P.B."/>
            <person name="Slot J.C."/>
        </authorList>
    </citation>
    <scope>NUCLEOTIDE SEQUENCE [LARGE SCALE GENOMIC DNA]</scope>
    <source>
        <strain evidence="3 4">2631</strain>
    </source>
</reference>
<gene>
    <name evidence="3" type="ORF">CVT25_005184</name>
</gene>
<feature type="chain" id="PRO_5018972924" evidence="2">
    <location>
        <begin position="20"/>
        <end position="206"/>
    </location>
</feature>
<feature type="region of interest" description="Disordered" evidence="1">
    <location>
        <begin position="29"/>
        <end position="48"/>
    </location>
</feature>
<sequence>MRFAALSITVLAAIFSASAFVVSLDARDGNGGGNNGGNRGGNNGGGGGGGGNNGGGFGVSGGGGGGNNEGKNGDGEGYEGGNGGGNNGEGGGGNGGGNNEGGNSNYGGSNGPGNNGGNGYSGNGNGGEFGGGNIWPRTITNVLHLTIAASAPTTNGSRTLGVASASIALVTTINTLGTTLPAPAETLYALHSIMAIQTLGTKCFAT</sequence>
<evidence type="ECO:0000313" key="3">
    <source>
        <dbReference type="EMBL" id="PPQ88220.1"/>
    </source>
</evidence>
<organism evidence="3 4">
    <name type="scientific">Psilocybe cyanescens</name>
    <dbReference type="NCBI Taxonomy" id="93625"/>
    <lineage>
        <taxon>Eukaryota</taxon>
        <taxon>Fungi</taxon>
        <taxon>Dikarya</taxon>
        <taxon>Basidiomycota</taxon>
        <taxon>Agaricomycotina</taxon>
        <taxon>Agaricomycetes</taxon>
        <taxon>Agaricomycetidae</taxon>
        <taxon>Agaricales</taxon>
        <taxon>Agaricineae</taxon>
        <taxon>Strophariaceae</taxon>
        <taxon>Psilocybe</taxon>
    </lineage>
</organism>
<keyword evidence="2" id="KW-0732">Signal</keyword>
<keyword evidence="4" id="KW-1185">Reference proteome</keyword>
<dbReference type="AlphaFoldDB" id="A0A409XBW2"/>
<dbReference type="InParanoid" id="A0A409XBW2"/>
<evidence type="ECO:0000256" key="1">
    <source>
        <dbReference type="SAM" id="MobiDB-lite"/>
    </source>
</evidence>
<proteinExistence type="predicted"/>
<dbReference type="Proteomes" id="UP000283269">
    <property type="component" value="Unassembled WGS sequence"/>
</dbReference>
<comment type="caution">
    <text evidence="3">The sequence shown here is derived from an EMBL/GenBank/DDBJ whole genome shotgun (WGS) entry which is preliminary data.</text>
</comment>
<dbReference type="PRINTS" id="PR01228">
    <property type="entry name" value="EGGSHELL"/>
</dbReference>